<keyword evidence="3 10" id="KW-0436">Ligase</keyword>
<proteinExistence type="inferred from homology"/>
<sequence length="437" mass="48782">MDYGESRAYIKDAERYGSVLGLDNMYEMMKRLGNPQDSLKVIHVAGTNGKGSVIAYLYSVLGKAGYRVGRYVSPTLYSYRERLEICGERITCEEFAECVTEISEVIREMTREGLPHPTPFEIETAAAFLYFKKENCDIVLLEVGMGGDLDATNIIKRPVLSIIVSISMDHMGFLGSTLREIAEKKAGIIKKGCPMITVKQKPEAEAALKERCKKMEIPFVYADSSEAQITEEGIWGQSFWLKGEEYRISLAGVYQKENSVLALKALELLEELGYPTSLKERKEGLLAASWKGRFTVIHKDPLMIVDGAHNPGAADMMAETIRHYFMRKNEGQKLIYIMGMFRDKDCRSVLSKTLPFAQQVFTIQTPDNERALPSGELADMAREFHPDVTACDHISDAVAQAFQAAGPKDVILAFGSLSFIGVLTEAVKQYKTTERGN</sequence>
<comment type="catalytic activity">
    <reaction evidence="9">
        <text>(6S)-5,6,7,8-tetrahydrofolyl-(gamma-L-Glu)(n) + L-glutamate + ATP = (6S)-5,6,7,8-tetrahydrofolyl-(gamma-L-Glu)(n+1) + ADP + phosphate + H(+)</text>
        <dbReference type="Rhea" id="RHEA:10580"/>
        <dbReference type="Rhea" id="RHEA-COMP:14738"/>
        <dbReference type="Rhea" id="RHEA-COMP:14740"/>
        <dbReference type="ChEBI" id="CHEBI:15378"/>
        <dbReference type="ChEBI" id="CHEBI:29985"/>
        <dbReference type="ChEBI" id="CHEBI:30616"/>
        <dbReference type="ChEBI" id="CHEBI:43474"/>
        <dbReference type="ChEBI" id="CHEBI:141005"/>
        <dbReference type="ChEBI" id="CHEBI:456216"/>
        <dbReference type="EC" id="6.3.2.17"/>
    </reaction>
</comment>
<evidence type="ECO:0000256" key="6">
    <source>
        <dbReference type="ARBA" id="ARBA00022840"/>
    </source>
</evidence>
<dbReference type="InterPro" id="IPR036615">
    <property type="entry name" value="Mur_ligase_C_dom_sf"/>
</dbReference>
<protein>
    <recommendedName>
        <fullName evidence="2">tetrahydrofolate synthase</fullName>
        <ecNumber evidence="2">6.3.2.17</ecNumber>
    </recommendedName>
    <alternativeName>
        <fullName evidence="8">Tetrahydrofolylpolyglutamate synthase</fullName>
    </alternativeName>
</protein>
<keyword evidence="7" id="KW-0460">Magnesium</keyword>
<dbReference type="EC" id="6.3.2.17" evidence="2"/>
<evidence type="ECO:0000313" key="13">
    <source>
        <dbReference type="EMBL" id="MCU6763993.1"/>
    </source>
</evidence>
<dbReference type="InterPro" id="IPR013221">
    <property type="entry name" value="Mur_ligase_cen"/>
</dbReference>
<organism evidence="13 14">
    <name type="scientific">Blautia ammoniilytica</name>
    <dbReference type="NCBI Taxonomy" id="2981782"/>
    <lineage>
        <taxon>Bacteria</taxon>
        <taxon>Bacillati</taxon>
        <taxon>Bacillota</taxon>
        <taxon>Clostridia</taxon>
        <taxon>Lachnospirales</taxon>
        <taxon>Lachnospiraceae</taxon>
        <taxon>Blautia</taxon>
    </lineage>
</organism>
<dbReference type="PANTHER" id="PTHR11136">
    <property type="entry name" value="FOLYLPOLYGLUTAMATE SYNTHASE-RELATED"/>
    <property type="match status" value="1"/>
</dbReference>
<dbReference type="PIRSF" id="PIRSF001563">
    <property type="entry name" value="Folylpolyglu_synth"/>
    <property type="match status" value="1"/>
</dbReference>
<comment type="similarity">
    <text evidence="1 10">Belongs to the folylpolyglutamate synthase family.</text>
</comment>
<gene>
    <name evidence="13" type="ORF">OCV61_01040</name>
</gene>
<dbReference type="PROSITE" id="PS01012">
    <property type="entry name" value="FOLYLPOLYGLU_SYNT_2"/>
    <property type="match status" value="1"/>
</dbReference>
<dbReference type="Pfam" id="PF02875">
    <property type="entry name" value="Mur_ligase_C"/>
    <property type="match status" value="1"/>
</dbReference>
<dbReference type="Gene3D" id="3.90.190.20">
    <property type="entry name" value="Mur ligase, C-terminal domain"/>
    <property type="match status" value="1"/>
</dbReference>
<dbReference type="InterPro" id="IPR001645">
    <property type="entry name" value="Folylpolyglutamate_synth"/>
</dbReference>
<evidence type="ECO:0000256" key="10">
    <source>
        <dbReference type="PIRNR" id="PIRNR001563"/>
    </source>
</evidence>
<evidence type="ECO:0000256" key="5">
    <source>
        <dbReference type="ARBA" id="ARBA00022741"/>
    </source>
</evidence>
<feature type="domain" description="Mur ligase central" evidence="12">
    <location>
        <begin position="44"/>
        <end position="265"/>
    </location>
</feature>
<keyword evidence="14" id="KW-1185">Reference proteome</keyword>
<accession>A0ABT2TP40</accession>
<dbReference type="EMBL" id="JAOQJL010000001">
    <property type="protein sequence ID" value="MCU6763993.1"/>
    <property type="molecule type" value="Genomic_DNA"/>
</dbReference>
<keyword evidence="6 10" id="KW-0067">ATP-binding</keyword>
<evidence type="ECO:0000256" key="2">
    <source>
        <dbReference type="ARBA" id="ARBA00013025"/>
    </source>
</evidence>
<dbReference type="RefSeq" id="WP_158420202.1">
    <property type="nucleotide sequence ID" value="NZ_JAOQJL010000001.1"/>
</dbReference>
<reference evidence="13 14" key="1">
    <citation type="journal article" date="2021" name="ISME Commun">
        <title>Automated analysis of genomic sequences facilitates high-throughput and comprehensive description of bacteria.</title>
        <authorList>
            <person name="Hitch T.C.A."/>
        </authorList>
    </citation>
    <scope>NUCLEOTIDE SEQUENCE [LARGE SCALE GENOMIC DNA]</scope>
    <source>
        <strain evidence="13 14">Sanger_23</strain>
    </source>
</reference>
<comment type="caution">
    <text evidence="13">The sequence shown here is derived from an EMBL/GenBank/DDBJ whole genome shotgun (WGS) entry which is preliminary data.</text>
</comment>
<evidence type="ECO:0000256" key="4">
    <source>
        <dbReference type="ARBA" id="ARBA00022723"/>
    </source>
</evidence>
<dbReference type="Gene3D" id="3.40.1190.10">
    <property type="entry name" value="Mur-like, catalytic domain"/>
    <property type="match status" value="1"/>
</dbReference>
<keyword evidence="5 10" id="KW-0547">Nucleotide-binding</keyword>
<evidence type="ECO:0000259" key="11">
    <source>
        <dbReference type="Pfam" id="PF02875"/>
    </source>
</evidence>
<keyword evidence="4" id="KW-0479">Metal-binding</keyword>
<evidence type="ECO:0000313" key="14">
    <source>
        <dbReference type="Proteomes" id="UP001652409"/>
    </source>
</evidence>
<dbReference type="Proteomes" id="UP001652409">
    <property type="component" value="Unassembled WGS sequence"/>
</dbReference>
<dbReference type="SUPFAM" id="SSF53623">
    <property type="entry name" value="MurD-like peptide ligases, catalytic domain"/>
    <property type="match status" value="1"/>
</dbReference>
<evidence type="ECO:0000256" key="1">
    <source>
        <dbReference type="ARBA" id="ARBA00008276"/>
    </source>
</evidence>
<dbReference type="SUPFAM" id="SSF53244">
    <property type="entry name" value="MurD-like peptide ligases, peptide-binding domain"/>
    <property type="match status" value="1"/>
</dbReference>
<dbReference type="InterPro" id="IPR004101">
    <property type="entry name" value="Mur_ligase_C"/>
</dbReference>
<feature type="domain" description="Mur ligase C-terminal" evidence="11">
    <location>
        <begin position="292"/>
        <end position="416"/>
    </location>
</feature>
<dbReference type="PANTHER" id="PTHR11136:SF0">
    <property type="entry name" value="DIHYDROFOLATE SYNTHETASE-RELATED"/>
    <property type="match status" value="1"/>
</dbReference>
<evidence type="ECO:0000259" key="12">
    <source>
        <dbReference type="Pfam" id="PF08245"/>
    </source>
</evidence>
<evidence type="ECO:0000256" key="8">
    <source>
        <dbReference type="ARBA" id="ARBA00030592"/>
    </source>
</evidence>
<evidence type="ECO:0000256" key="9">
    <source>
        <dbReference type="ARBA" id="ARBA00047493"/>
    </source>
</evidence>
<evidence type="ECO:0000256" key="7">
    <source>
        <dbReference type="ARBA" id="ARBA00022842"/>
    </source>
</evidence>
<evidence type="ECO:0000256" key="3">
    <source>
        <dbReference type="ARBA" id="ARBA00022598"/>
    </source>
</evidence>
<dbReference type="InterPro" id="IPR018109">
    <property type="entry name" value="Folylpolyglutamate_synth_CS"/>
</dbReference>
<dbReference type="PROSITE" id="PS01011">
    <property type="entry name" value="FOLYLPOLYGLU_SYNT_1"/>
    <property type="match status" value="1"/>
</dbReference>
<dbReference type="InterPro" id="IPR036565">
    <property type="entry name" value="Mur-like_cat_sf"/>
</dbReference>
<dbReference type="Pfam" id="PF08245">
    <property type="entry name" value="Mur_ligase_M"/>
    <property type="match status" value="1"/>
</dbReference>
<name>A0ABT2TP40_9FIRM</name>
<dbReference type="NCBIfam" id="TIGR01499">
    <property type="entry name" value="folC"/>
    <property type="match status" value="1"/>
</dbReference>